<keyword evidence="2" id="KW-1185">Reference proteome</keyword>
<reference evidence="1 2" key="1">
    <citation type="submission" date="2019-07" db="EMBL/GenBank/DDBJ databases">
        <title>De Novo Assembly of kiwifruit Actinidia rufa.</title>
        <authorList>
            <person name="Sugita-Konishi S."/>
            <person name="Sato K."/>
            <person name="Mori E."/>
            <person name="Abe Y."/>
            <person name="Kisaki G."/>
            <person name="Hamano K."/>
            <person name="Suezawa K."/>
            <person name="Otani M."/>
            <person name="Fukuda T."/>
            <person name="Manabe T."/>
            <person name="Gomi K."/>
            <person name="Tabuchi M."/>
            <person name="Akimitsu K."/>
            <person name="Kataoka I."/>
        </authorList>
    </citation>
    <scope>NUCLEOTIDE SEQUENCE [LARGE SCALE GENOMIC DNA]</scope>
    <source>
        <strain evidence="2">cv. Fuchu</strain>
    </source>
</reference>
<dbReference type="Proteomes" id="UP000585474">
    <property type="component" value="Unassembled WGS sequence"/>
</dbReference>
<accession>A0A7J0HAZ1</accession>
<sequence>MWTGGKDGRLPREAPRSRLTAARYTTVSITVVAYSEKIGNEWAKVVEDTSRYAKESA</sequence>
<dbReference type="EMBL" id="BJWL01000028">
    <property type="protein sequence ID" value="GFZ19934.1"/>
    <property type="molecule type" value="Genomic_DNA"/>
</dbReference>
<name>A0A7J0HAZ1_9ERIC</name>
<evidence type="ECO:0000313" key="2">
    <source>
        <dbReference type="Proteomes" id="UP000585474"/>
    </source>
</evidence>
<dbReference type="AlphaFoldDB" id="A0A7J0HAZ1"/>
<comment type="caution">
    <text evidence="1">The sequence shown here is derived from an EMBL/GenBank/DDBJ whole genome shotgun (WGS) entry which is preliminary data.</text>
</comment>
<evidence type="ECO:0000313" key="1">
    <source>
        <dbReference type="EMBL" id="GFZ19934.1"/>
    </source>
</evidence>
<proteinExistence type="predicted"/>
<protein>
    <submittedName>
        <fullName evidence="1">Uncharacterized protein</fullName>
    </submittedName>
</protein>
<organism evidence="1 2">
    <name type="scientific">Actinidia rufa</name>
    <dbReference type="NCBI Taxonomy" id="165716"/>
    <lineage>
        <taxon>Eukaryota</taxon>
        <taxon>Viridiplantae</taxon>
        <taxon>Streptophyta</taxon>
        <taxon>Embryophyta</taxon>
        <taxon>Tracheophyta</taxon>
        <taxon>Spermatophyta</taxon>
        <taxon>Magnoliopsida</taxon>
        <taxon>eudicotyledons</taxon>
        <taxon>Gunneridae</taxon>
        <taxon>Pentapetalae</taxon>
        <taxon>asterids</taxon>
        <taxon>Ericales</taxon>
        <taxon>Actinidiaceae</taxon>
        <taxon>Actinidia</taxon>
    </lineage>
</organism>
<gene>
    <name evidence="1" type="ORF">Acr_28g0006390</name>
</gene>